<proteinExistence type="predicted"/>
<dbReference type="SUPFAM" id="SSF52091">
    <property type="entry name" value="SpoIIaa-like"/>
    <property type="match status" value="1"/>
</dbReference>
<dbReference type="Pfam" id="PF00916">
    <property type="entry name" value="Sulfate_transp"/>
    <property type="match status" value="1"/>
</dbReference>
<name>A0AAD9JET0_9ANNE</name>
<feature type="transmembrane region" description="Helical" evidence="6">
    <location>
        <begin position="413"/>
        <end position="434"/>
    </location>
</feature>
<evidence type="ECO:0000256" key="2">
    <source>
        <dbReference type="ARBA" id="ARBA00022692"/>
    </source>
</evidence>
<feature type="transmembrane region" description="Helical" evidence="6">
    <location>
        <begin position="252"/>
        <end position="281"/>
    </location>
</feature>
<dbReference type="InterPro" id="IPR011547">
    <property type="entry name" value="SLC26A/SulP_dom"/>
</dbReference>
<evidence type="ECO:0000256" key="3">
    <source>
        <dbReference type="ARBA" id="ARBA00022989"/>
    </source>
</evidence>
<keyword evidence="9" id="KW-1185">Reference proteome</keyword>
<evidence type="ECO:0000259" key="7">
    <source>
        <dbReference type="PROSITE" id="PS50801"/>
    </source>
</evidence>
<keyword evidence="4 6" id="KW-0472">Membrane</keyword>
<feature type="domain" description="STAS" evidence="7">
    <location>
        <begin position="563"/>
        <end position="682"/>
    </location>
</feature>
<dbReference type="Gene3D" id="3.30.750.24">
    <property type="entry name" value="STAS domain"/>
    <property type="match status" value="1"/>
</dbReference>
<feature type="non-terminal residue" evidence="8">
    <location>
        <position position="1"/>
    </location>
</feature>
<comment type="caution">
    <text evidence="8">The sequence shown here is derived from an EMBL/GenBank/DDBJ whole genome shotgun (WGS) entry which is preliminary data.</text>
</comment>
<sequence>RCEMELNNLSAANNKETHVEANESDINENNDEPHTPGAIECQFSQELNLPKADGQRRIKVKISRPAYTQERFDRSHKTQARHRKSLRERFHYCCAQLKCSKSCIKHVLLQRLPFIKILSKYSVRKDMMGDLVAGLTIGVMHIPQGMAYGLLTGLPAVYGLYVSFFPVIIYFFLGTSKHISIGTFAVISLMVANAVEKANCTDSDAVNGGTDASSSNSTAEYRLYTTTSSSVENISELDKHSSRQINEVICKLGFATAVTFLAGIIQFAMGLLRLGFVTIYLSDPLTRGLTTGAAIHVATSQIKHVFGISVHGYQGPLKLVYTYIDFFSSIRDTNIAALVMSFICILIMALIKEFLNPKVKKIIKMPIPIELIVVVLGTITSYFWKMEDRFHVDVVGEIPTGIPPPTFPPVHRFSSVLVDAIGLALVAFAINVSLVKLFAKKHAYETDSNQELLAYGITNCTCSMFNCYMSAASLSRSLVQEGVGGRTQVAGLISSCLLLVVLFAIGPLFEQLPKCVLAAIILVNLKGMFLQFDDLKKLWVVSFPYTCVLGRVPSTDIYKDVDVYPAACEIPGLKVFRFEASLYFANAEYFVQKLFSRAGVNPRKLRAQLERLEKNSTSSPKDPLASSKLRNRVIEEYKLVGICVSLAGCKAGIREMLECAGFFDHIPRDQLFVSVHDAVLVALENNPVLLEQLKNDSQMALHADSYASISPSSSRPHTSPLLQIEDHCVCVVANCTCNYHFICDTIKIIVIRYPN</sequence>
<dbReference type="EMBL" id="JAODUP010000367">
    <property type="protein sequence ID" value="KAK2151311.1"/>
    <property type="molecule type" value="Genomic_DNA"/>
</dbReference>
<organism evidence="8 9">
    <name type="scientific">Paralvinella palmiformis</name>
    <dbReference type="NCBI Taxonomy" id="53620"/>
    <lineage>
        <taxon>Eukaryota</taxon>
        <taxon>Metazoa</taxon>
        <taxon>Spiralia</taxon>
        <taxon>Lophotrochozoa</taxon>
        <taxon>Annelida</taxon>
        <taxon>Polychaeta</taxon>
        <taxon>Sedentaria</taxon>
        <taxon>Canalipalpata</taxon>
        <taxon>Terebellida</taxon>
        <taxon>Terebelliformia</taxon>
        <taxon>Alvinellidae</taxon>
        <taxon>Paralvinella</taxon>
    </lineage>
</organism>
<dbReference type="CDD" id="cd07042">
    <property type="entry name" value="STAS_SulP_like_sulfate_transporter"/>
    <property type="match status" value="1"/>
</dbReference>
<dbReference type="InterPro" id="IPR001902">
    <property type="entry name" value="SLC26A/SulP_fam"/>
</dbReference>
<evidence type="ECO:0000313" key="8">
    <source>
        <dbReference type="EMBL" id="KAK2151311.1"/>
    </source>
</evidence>
<feature type="transmembrane region" description="Helical" evidence="6">
    <location>
        <begin position="367"/>
        <end position="384"/>
    </location>
</feature>
<feature type="transmembrane region" description="Helical" evidence="6">
    <location>
        <begin position="156"/>
        <end position="173"/>
    </location>
</feature>
<evidence type="ECO:0000313" key="9">
    <source>
        <dbReference type="Proteomes" id="UP001208570"/>
    </source>
</evidence>
<evidence type="ECO:0000256" key="6">
    <source>
        <dbReference type="SAM" id="Phobius"/>
    </source>
</evidence>
<accession>A0AAD9JET0</accession>
<feature type="transmembrane region" description="Helical" evidence="6">
    <location>
        <begin position="131"/>
        <end position="150"/>
    </location>
</feature>
<feature type="transmembrane region" description="Helical" evidence="6">
    <location>
        <begin position="489"/>
        <end position="509"/>
    </location>
</feature>
<dbReference type="InterPro" id="IPR002645">
    <property type="entry name" value="STAS_dom"/>
</dbReference>
<reference evidence="8" key="1">
    <citation type="journal article" date="2023" name="Mol. Biol. Evol.">
        <title>Third-Generation Sequencing Reveals the Adaptive Role of the Epigenome in Three Deep-Sea Polychaetes.</title>
        <authorList>
            <person name="Perez M."/>
            <person name="Aroh O."/>
            <person name="Sun Y."/>
            <person name="Lan Y."/>
            <person name="Juniper S.K."/>
            <person name="Young C.R."/>
            <person name="Angers B."/>
            <person name="Qian P.Y."/>
        </authorList>
    </citation>
    <scope>NUCLEOTIDE SEQUENCE</scope>
    <source>
        <strain evidence="8">P08H-3</strain>
    </source>
</reference>
<dbReference type="PANTHER" id="PTHR11814">
    <property type="entry name" value="SULFATE TRANSPORTER"/>
    <property type="match status" value="1"/>
</dbReference>
<gene>
    <name evidence="8" type="ORF">LSH36_367g00030</name>
</gene>
<dbReference type="GO" id="GO:0016020">
    <property type="term" value="C:membrane"/>
    <property type="evidence" value="ECO:0007669"/>
    <property type="project" value="UniProtKB-SubCell"/>
</dbReference>
<feature type="region of interest" description="Disordered" evidence="5">
    <location>
        <begin position="15"/>
        <end position="35"/>
    </location>
</feature>
<dbReference type="Proteomes" id="UP001208570">
    <property type="component" value="Unassembled WGS sequence"/>
</dbReference>
<evidence type="ECO:0000256" key="4">
    <source>
        <dbReference type="ARBA" id="ARBA00023136"/>
    </source>
</evidence>
<dbReference type="PROSITE" id="PS50801">
    <property type="entry name" value="STAS"/>
    <property type="match status" value="1"/>
</dbReference>
<dbReference type="Pfam" id="PF01740">
    <property type="entry name" value="STAS"/>
    <property type="match status" value="1"/>
</dbReference>
<dbReference type="InterPro" id="IPR036513">
    <property type="entry name" value="STAS_dom_sf"/>
</dbReference>
<dbReference type="AlphaFoldDB" id="A0AAD9JET0"/>
<keyword evidence="3 6" id="KW-1133">Transmembrane helix</keyword>
<feature type="transmembrane region" description="Helical" evidence="6">
    <location>
        <begin position="335"/>
        <end position="355"/>
    </location>
</feature>
<dbReference type="GO" id="GO:0055085">
    <property type="term" value="P:transmembrane transport"/>
    <property type="evidence" value="ECO:0007669"/>
    <property type="project" value="InterPro"/>
</dbReference>
<keyword evidence="2 6" id="KW-0812">Transmembrane</keyword>
<protein>
    <recommendedName>
        <fullName evidence="7">STAS domain-containing protein</fullName>
    </recommendedName>
</protein>
<evidence type="ECO:0000256" key="5">
    <source>
        <dbReference type="SAM" id="MobiDB-lite"/>
    </source>
</evidence>
<evidence type="ECO:0000256" key="1">
    <source>
        <dbReference type="ARBA" id="ARBA00004141"/>
    </source>
</evidence>
<comment type="subcellular location">
    <subcellularLocation>
        <location evidence="1">Membrane</location>
        <topology evidence="1">Multi-pass membrane protein</topology>
    </subcellularLocation>
</comment>